<dbReference type="AlphaFoldDB" id="A0A6J2T1M1"/>
<evidence type="ECO:0000256" key="1">
    <source>
        <dbReference type="SAM" id="SignalP"/>
    </source>
</evidence>
<dbReference type="CDD" id="cd00037">
    <property type="entry name" value="CLECT"/>
    <property type="match status" value="1"/>
</dbReference>
<keyword evidence="3" id="KW-1185">Reference proteome</keyword>
<dbReference type="OMA" id="NGINGLW"/>
<dbReference type="KEGG" id="dhe:111604357"/>
<name>A0A6J2T1M1_DROHY</name>
<evidence type="ECO:0000259" key="2">
    <source>
        <dbReference type="PROSITE" id="PS50041"/>
    </source>
</evidence>
<dbReference type="KEGG" id="dhe:115483818"/>
<keyword evidence="1" id="KW-0732">Signal</keyword>
<evidence type="ECO:0000313" key="3">
    <source>
        <dbReference type="Proteomes" id="UP000504633"/>
    </source>
</evidence>
<evidence type="ECO:0000313" key="4">
    <source>
        <dbReference type="RefSeq" id="XP_023178193.1"/>
    </source>
</evidence>
<dbReference type="GeneID" id="115483818"/>
<feature type="signal peptide" evidence="1">
    <location>
        <begin position="1"/>
        <end position="18"/>
    </location>
</feature>
<dbReference type="Proteomes" id="UP000504633">
    <property type="component" value="Unplaced"/>
</dbReference>
<organism evidence="3 5">
    <name type="scientific">Drosophila hydei</name>
    <name type="common">Fruit fly</name>
    <dbReference type="NCBI Taxonomy" id="7224"/>
    <lineage>
        <taxon>Eukaryota</taxon>
        <taxon>Metazoa</taxon>
        <taxon>Ecdysozoa</taxon>
        <taxon>Arthropoda</taxon>
        <taxon>Hexapoda</taxon>
        <taxon>Insecta</taxon>
        <taxon>Pterygota</taxon>
        <taxon>Neoptera</taxon>
        <taxon>Endopterygota</taxon>
        <taxon>Diptera</taxon>
        <taxon>Brachycera</taxon>
        <taxon>Muscomorpha</taxon>
        <taxon>Ephydroidea</taxon>
        <taxon>Drosophilidae</taxon>
        <taxon>Drosophila</taxon>
    </lineage>
</organism>
<dbReference type="SMART" id="SM00034">
    <property type="entry name" value="CLECT"/>
    <property type="match status" value="1"/>
</dbReference>
<dbReference type="InterPro" id="IPR016186">
    <property type="entry name" value="C-type_lectin-like/link_sf"/>
</dbReference>
<feature type="chain" id="PRO_5044642618" evidence="1">
    <location>
        <begin position="19"/>
        <end position="164"/>
    </location>
</feature>
<dbReference type="Gene3D" id="3.10.100.10">
    <property type="entry name" value="Mannose-Binding Protein A, subunit A"/>
    <property type="match status" value="1"/>
</dbReference>
<protein>
    <submittedName>
        <fullName evidence="4 5">Lithostathine-2</fullName>
    </submittedName>
</protein>
<dbReference type="InterPro" id="IPR001304">
    <property type="entry name" value="C-type_lectin-like"/>
</dbReference>
<sequence>MKSLGIGILCLLGTLAWAQDLEPIPDEEQPLPIFLPTYSSDDFALSAAVKMNWFQAQAACASQQGYTLVSLDTQDKHNRVYLFLLQSGYLQLLTEPVWTSGSNLASGSQWNWFSIGTSFKYRNFQSPPGSAYRCVGLNAVTGYWIAEDCYAQRYFVCEKRCTEE</sequence>
<dbReference type="OrthoDB" id="7357196at2759"/>
<accession>A0A6J2T1M1</accession>
<feature type="domain" description="C-type lectin" evidence="2">
    <location>
        <begin position="38"/>
        <end position="158"/>
    </location>
</feature>
<evidence type="ECO:0000313" key="5">
    <source>
        <dbReference type="RefSeq" id="XP_030082044.1"/>
    </source>
</evidence>
<dbReference type="RefSeq" id="XP_030082044.1">
    <property type="nucleotide sequence ID" value="XM_030226184.1"/>
</dbReference>
<dbReference type="InterPro" id="IPR016187">
    <property type="entry name" value="CTDL_fold"/>
</dbReference>
<dbReference type="SUPFAM" id="SSF56436">
    <property type="entry name" value="C-type lectin-like"/>
    <property type="match status" value="1"/>
</dbReference>
<dbReference type="PROSITE" id="PS50041">
    <property type="entry name" value="C_TYPE_LECTIN_2"/>
    <property type="match status" value="1"/>
</dbReference>
<dbReference type="RefSeq" id="XP_023178193.1">
    <property type="nucleotide sequence ID" value="XM_023322425.2"/>
</dbReference>
<reference evidence="4 5" key="1">
    <citation type="submission" date="2025-04" db="UniProtKB">
        <authorList>
            <consortium name="RefSeq"/>
        </authorList>
    </citation>
    <scope>IDENTIFICATION</scope>
    <source>
        <strain evidence="4 5">15085-1641.00</strain>
        <tissue evidence="4 5">Whole body</tissue>
    </source>
</reference>
<proteinExistence type="predicted"/>
<gene>
    <name evidence="5" type="primary">LOC115483818</name>
    <name evidence="4" type="synonym">LOC111604357</name>
</gene>
<dbReference type="Pfam" id="PF00059">
    <property type="entry name" value="Lectin_C"/>
    <property type="match status" value="1"/>
</dbReference>